<dbReference type="InterPro" id="IPR011029">
    <property type="entry name" value="DEATH-like_dom_sf"/>
</dbReference>
<feature type="compositionally biased region" description="Basic and acidic residues" evidence="1">
    <location>
        <begin position="302"/>
        <end position="312"/>
    </location>
</feature>
<keyword evidence="3" id="KW-1185">Reference proteome</keyword>
<dbReference type="AlphaFoldDB" id="A0A3M6TXS6"/>
<evidence type="ECO:0000313" key="2">
    <source>
        <dbReference type="EMBL" id="RMX46166.1"/>
    </source>
</evidence>
<name>A0A3M6TXS6_POCDA</name>
<dbReference type="Gene3D" id="1.10.533.10">
    <property type="entry name" value="Death Domain, Fas"/>
    <property type="match status" value="1"/>
</dbReference>
<reference evidence="2 3" key="1">
    <citation type="journal article" date="2018" name="Sci. Rep.">
        <title>Comparative analysis of the Pocillopora damicornis genome highlights role of immune system in coral evolution.</title>
        <authorList>
            <person name="Cunning R."/>
            <person name="Bay R.A."/>
            <person name="Gillette P."/>
            <person name="Baker A.C."/>
            <person name="Traylor-Knowles N."/>
        </authorList>
    </citation>
    <scope>NUCLEOTIDE SEQUENCE [LARGE SCALE GENOMIC DNA]</scope>
    <source>
        <strain evidence="2">RSMAS</strain>
        <tissue evidence="2">Whole animal</tissue>
    </source>
</reference>
<feature type="region of interest" description="Disordered" evidence="1">
    <location>
        <begin position="352"/>
        <end position="371"/>
    </location>
</feature>
<organism evidence="2 3">
    <name type="scientific">Pocillopora damicornis</name>
    <name type="common">Cauliflower coral</name>
    <name type="synonym">Millepora damicornis</name>
    <dbReference type="NCBI Taxonomy" id="46731"/>
    <lineage>
        <taxon>Eukaryota</taxon>
        <taxon>Metazoa</taxon>
        <taxon>Cnidaria</taxon>
        <taxon>Anthozoa</taxon>
        <taxon>Hexacorallia</taxon>
        <taxon>Scleractinia</taxon>
        <taxon>Astrocoeniina</taxon>
        <taxon>Pocilloporidae</taxon>
        <taxon>Pocillopora</taxon>
    </lineage>
</organism>
<protein>
    <recommendedName>
        <fullName evidence="4">Death domain-containing protein</fullName>
    </recommendedName>
</protein>
<feature type="compositionally biased region" description="Polar residues" evidence="1">
    <location>
        <begin position="287"/>
        <end position="298"/>
    </location>
</feature>
<dbReference type="Proteomes" id="UP000275408">
    <property type="component" value="Unassembled WGS sequence"/>
</dbReference>
<sequence>MSVGVSMCRFRKQLPKGHGKMTIGSGCVVHRKFNSDGSNSKEDVFLVTTTQVVTKQELLAKNTGITVEFLNKRESFSLDSAEVFDIPDPVHGGVLAGMESSEAKRMQQESAQVSFIFIPVHKFDSRNVLVKKFIPFITFSLEKKRAMPSRSQSDEILQSFIASRKVLCHVLSDSGRGDGYYNTEPYCLEFRDETNDFILTTVTDRDGAAVESQKDLHREEKPWGAILMNEEGEFVGMLAVGTSQQKKLYPLFLPTLAQDNQSSEGNQEAVNPNLDQPYSQKEQLNSNLANLDQRTVNGCTPDEERISDDNKKSLLLVDLPKSADAYPRQDEMPVSSNLPSSTKEFATFDDQYDHDPVDIQDSEPSSWEVNTNAHQQGRQNIATQHSYQSASFSSVQGYGVRETPSLPPEKDRPPRNRSSNGQSRHGDTHLPSFPRSQSDVFGPGTPNQSPRITRHNTIPSKKLEHILPGSFLKDKIVSREDAMDVLILHLDRSVCLAPGIPATQRWEHLADHFEVPDDIKSQCANFSGKLSSSESLFEHLCATQDSLTVKEVKSCLKKLGRNDVVAELEKNSHLKGNPSTPYEAQVCSYL</sequence>
<evidence type="ECO:0000313" key="3">
    <source>
        <dbReference type="Proteomes" id="UP000275408"/>
    </source>
</evidence>
<comment type="caution">
    <text evidence="2">The sequence shown here is derived from an EMBL/GenBank/DDBJ whole genome shotgun (WGS) entry which is preliminary data.</text>
</comment>
<evidence type="ECO:0008006" key="4">
    <source>
        <dbReference type="Google" id="ProtNLM"/>
    </source>
</evidence>
<feature type="compositionally biased region" description="Polar residues" evidence="1">
    <location>
        <begin position="434"/>
        <end position="456"/>
    </location>
</feature>
<dbReference type="OrthoDB" id="5986690at2759"/>
<accession>A0A3M6TXS6</accession>
<feature type="compositionally biased region" description="Polar residues" evidence="1">
    <location>
        <begin position="381"/>
        <end position="396"/>
    </location>
</feature>
<feature type="region of interest" description="Disordered" evidence="1">
    <location>
        <begin position="287"/>
        <end position="342"/>
    </location>
</feature>
<gene>
    <name evidence="2" type="ORF">pdam_00007808</name>
</gene>
<evidence type="ECO:0000256" key="1">
    <source>
        <dbReference type="SAM" id="MobiDB-lite"/>
    </source>
</evidence>
<proteinExistence type="predicted"/>
<dbReference type="EMBL" id="RCHS01002719">
    <property type="protein sequence ID" value="RMX46166.1"/>
    <property type="molecule type" value="Genomic_DNA"/>
</dbReference>
<dbReference type="STRING" id="46731.A0A3M6TXS6"/>
<feature type="compositionally biased region" description="Polar residues" evidence="1">
    <location>
        <begin position="362"/>
        <end position="371"/>
    </location>
</feature>
<feature type="region of interest" description="Disordered" evidence="1">
    <location>
        <begin position="381"/>
        <end position="456"/>
    </location>
</feature>